<sequence length="152" mass="16429">MVIFQPLPFLCHRCSYCSQASGPSVNLGVIAPSRTIKACFSLLPYTACISPMLSPSSSAIVARPYYRCSFHVVPSPATPLLPSASVAPSFVVAVPSSTSSSSSSLYRSRHYYSRTLLNLFRCPCCLCHCCPSLAIASPLAIHLPCILLRCRR</sequence>
<protein>
    <submittedName>
        <fullName evidence="1">Uncharacterized protein</fullName>
    </submittedName>
</protein>
<dbReference type="AlphaFoldDB" id="A0A445MBF6"/>
<accession>A0A445MBF6</accession>
<organism evidence="1">
    <name type="scientific">Ensete ventricosum</name>
    <name type="common">Abyssinian banana</name>
    <name type="synonym">Musa ensete</name>
    <dbReference type="NCBI Taxonomy" id="4639"/>
    <lineage>
        <taxon>Eukaryota</taxon>
        <taxon>Viridiplantae</taxon>
        <taxon>Streptophyta</taxon>
        <taxon>Embryophyta</taxon>
        <taxon>Tracheophyta</taxon>
        <taxon>Spermatophyta</taxon>
        <taxon>Magnoliopsida</taxon>
        <taxon>Liliopsida</taxon>
        <taxon>Zingiberales</taxon>
        <taxon>Musaceae</taxon>
        <taxon>Ensete</taxon>
    </lineage>
</organism>
<evidence type="ECO:0000313" key="1">
    <source>
        <dbReference type="EMBL" id="RZR71563.1"/>
    </source>
</evidence>
<gene>
    <name evidence="1" type="ORF">BHM03_00005799</name>
</gene>
<dbReference type="Proteomes" id="UP000290560">
    <property type="component" value="Unassembled WGS sequence"/>
</dbReference>
<proteinExistence type="predicted"/>
<reference evidence="1" key="1">
    <citation type="journal article" date="2018" name="Data Brief">
        <title>Genome sequence data from 17 accessions of Ensete ventricosum, a staple food crop for millions in Ethiopia.</title>
        <authorList>
            <person name="Yemataw Z."/>
            <person name="Muzemil S."/>
            <person name="Ambachew D."/>
            <person name="Tripathi L."/>
            <person name="Tesfaye K."/>
            <person name="Chala A."/>
            <person name="Farbos A."/>
            <person name="O'Neill P."/>
            <person name="Moore K."/>
            <person name="Grant M."/>
            <person name="Studholme D.J."/>
        </authorList>
    </citation>
    <scope>NUCLEOTIDE SEQUENCE [LARGE SCALE GENOMIC DNA]</scope>
    <source>
        <tissue evidence="1">Leaf</tissue>
    </source>
</reference>
<name>A0A445MBF6_ENSVE</name>
<dbReference type="EMBL" id="KV875552">
    <property type="protein sequence ID" value="RZR71563.1"/>
    <property type="molecule type" value="Genomic_DNA"/>
</dbReference>